<dbReference type="RefSeq" id="WP_109929105.1">
    <property type="nucleotide sequence ID" value="NZ_QGNY01000002.1"/>
</dbReference>
<dbReference type="OrthoDB" id="3035307at2"/>
<dbReference type="AlphaFoldDB" id="A0A317F3N2"/>
<evidence type="ECO:0000313" key="3">
    <source>
        <dbReference type="Proteomes" id="UP000245391"/>
    </source>
</evidence>
<keyword evidence="3" id="KW-1185">Reference proteome</keyword>
<reference evidence="3" key="1">
    <citation type="submission" date="2018-05" db="EMBL/GenBank/DDBJ databases">
        <title>Pedobacter paludis sp. nov., isolated from wetland soil.</title>
        <authorList>
            <person name="Zhang Y."/>
        </authorList>
    </citation>
    <scope>NUCLEOTIDE SEQUENCE [LARGE SCALE GENOMIC DNA]</scope>
    <source>
        <strain evidence="3">R-8</strain>
    </source>
</reference>
<protein>
    <submittedName>
        <fullName evidence="2">Prevent-host-death protein</fullName>
    </submittedName>
</protein>
<sequence>MLVVSSREFREKQAEYMDKLDNGEQIIIQRGKNKAYSIMPIKDEEIYFSPQMIQKIKDSILQAKQGKTIKIGNSEDLEDFFKNL</sequence>
<evidence type="ECO:0000256" key="1">
    <source>
        <dbReference type="ARBA" id="ARBA00009981"/>
    </source>
</evidence>
<evidence type="ECO:0000313" key="2">
    <source>
        <dbReference type="EMBL" id="PWS32943.1"/>
    </source>
</evidence>
<gene>
    <name evidence="2" type="ORF">DF947_07710</name>
</gene>
<dbReference type="SUPFAM" id="SSF143120">
    <property type="entry name" value="YefM-like"/>
    <property type="match status" value="1"/>
</dbReference>
<accession>A0A317F3N2</accession>
<proteinExistence type="inferred from homology"/>
<dbReference type="Proteomes" id="UP000245391">
    <property type="component" value="Unassembled WGS sequence"/>
</dbReference>
<name>A0A317F3N2_9SPHI</name>
<dbReference type="EMBL" id="QGNY01000002">
    <property type="protein sequence ID" value="PWS32943.1"/>
    <property type="molecule type" value="Genomic_DNA"/>
</dbReference>
<comment type="caution">
    <text evidence="2">The sequence shown here is derived from an EMBL/GenBank/DDBJ whole genome shotgun (WGS) entry which is preliminary data.</text>
</comment>
<comment type="similarity">
    <text evidence="1">Belongs to the phD/YefM antitoxin family.</text>
</comment>
<organism evidence="2 3">
    <name type="scientific">Pedobacter paludis</name>
    <dbReference type="NCBI Taxonomy" id="2203212"/>
    <lineage>
        <taxon>Bacteria</taxon>
        <taxon>Pseudomonadati</taxon>
        <taxon>Bacteroidota</taxon>
        <taxon>Sphingobacteriia</taxon>
        <taxon>Sphingobacteriales</taxon>
        <taxon>Sphingobacteriaceae</taxon>
        <taxon>Pedobacter</taxon>
    </lineage>
</organism>
<dbReference type="InterPro" id="IPR036165">
    <property type="entry name" value="YefM-like_sf"/>
</dbReference>